<reference evidence="2 3" key="1">
    <citation type="submission" date="2022-06" db="EMBL/GenBank/DDBJ databases">
        <title>Isolation of gut microbiota from human fecal samples.</title>
        <authorList>
            <person name="Pamer E.G."/>
            <person name="Barat B."/>
            <person name="Waligurski E."/>
            <person name="Medina S."/>
            <person name="Paddock L."/>
            <person name="Mostad J."/>
        </authorList>
    </citation>
    <scope>NUCLEOTIDE SEQUENCE [LARGE SCALE GENOMIC DNA]</scope>
    <source>
        <strain evidence="2 3">DFI.7.95</strain>
    </source>
</reference>
<dbReference type="Gene3D" id="3.10.400.10">
    <property type="entry name" value="Sulfate adenylyltransferase"/>
    <property type="match status" value="1"/>
</dbReference>
<evidence type="ECO:0000259" key="1">
    <source>
        <dbReference type="SMART" id="SM01022"/>
    </source>
</evidence>
<name>A0ABT1SFG6_9FIRM</name>
<dbReference type="RefSeq" id="WP_246565909.1">
    <property type="nucleotide sequence ID" value="NZ_JAHLOH010000048.1"/>
</dbReference>
<evidence type="ECO:0000313" key="2">
    <source>
        <dbReference type="EMBL" id="MCQ4925102.1"/>
    </source>
</evidence>
<keyword evidence="3" id="KW-1185">Reference proteome</keyword>
<dbReference type="PIRSF" id="PIRSF021320">
    <property type="entry name" value="DUF984"/>
    <property type="match status" value="1"/>
</dbReference>
<comment type="caution">
    <text evidence="2">The sequence shown here is derived from an EMBL/GenBank/DDBJ whole genome shotgun (WGS) entry which is preliminary data.</text>
</comment>
<dbReference type="PANTHER" id="PTHR39203">
    <property type="entry name" value="CYTOPLASMIC PROTEIN-RELATED"/>
    <property type="match status" value="1"/>
</dbReference>
<organism evidence="2 3">
    <name type="scientific">Tissierella carlieri</name>
    <dbReference type="NCBI Taxonomy" id="689904"/>
    <lineage>
        <taxon>Bacteria</taxon>
        <taxon>Bacillati</taxon>
        <taxon>Bacillota</taxon>
        <taxon>Tissierellia</taxon>
        <taxon>Tissierellales</taxon>
        <taxon>Tissierellaceae</taxon>
        <taxon>Tissierella</taxon>
    </lineage>
</organism>
<gene>
    <name evidence="2" type="ORF">NE686_18515</name>
</gene>
<dbReference type="InterPro" id="IPR007374">
    <property type="entry name" value="ASCH_domain"/>
</dbReference>
<protein>
    <submittedName>
        <fullName evidence="2">ASCH domain-containing protein</fullName>
    </submittedName>
</protein>
<dbReference type="CDD" id="cd06553">
    <property type="entry name" value="ASCH_Ef3133_like"/>
    <property type="match status" value="1"/>
</dbReference>
<dbReference type="InterPro" id="IPR015947">
    <property type="entry name" value="PUA-like_sf"/>
</dbReference>
<dbReference type="Pfam" id="PF04266">
    <property type="entry name" value="ASCH"/>
    <property type="match status" value="1"/>
</dbReference>
<proteinExistence type="predicted"/>
<evidence type="ECO:0000313" key="3">
    <source>
        <dbReference type="Proteomes" id="UP001524478"/>
    </source>
</evidence>
<sequence>MKKTEHNSVGIMWENYLETIGESISNTKKEYVSWHFEITEGAANKLAKLVLEGKKKATASSLWVYEYEGELIPNEGDYSIITDWDGVAVCIIQTKRVEIIPFNLITGEHARKEGEGDLSLEYWKKVHEEFFTEECDSIDKEFTEDMPVIFEEFEVVYI</sequence>
<accession>A0ABT1SFG6</accession>
<dbReference type="EMBL" id="JANGAC010000018">
    <property type="protein sequence ID" value="MCQ4925102.1"/>
    <property type="molecule type" value="Genomic_DNA"/>
</dbReference>
<dbReference type="PANTHER" id="PTHR39203:SF1">
    <property type="entry name" value="CYTOPLASMIC PROTEIN"/>
    <property type="match status" value="1"/>
</dbReference>
<dbReference type="InterPro" id="IPR009326">
    <property type="entry name" value="DUF984"/>
</dbReference>
<feature type="domain" description="ASCH" evidence="1">
    <location>
        <begin position="34"/>
        <end position="157"/>
    </location>
</feature>
<dbReference type="SMART" id="SM01022">
    <property type="entry name" value="ASCH"/>
    <property type="match status" value="1"/>
</dbReference>
<dbReference type="SUPFAM" id="SSF88697">
    <property type="entry name" value="PUA domain-like"/>
    <property type="match status" value="1"/>
</dbReference>
<dbReference type="Proteomes" id="UP001524478">
    <property type="component" value="Unassembled WGS sequence"/>
</dbReference>